<protein>
    <recommendedName>
        <fullName evidence="2">Phospholipid scramblase</fullName>
    </recommendedName>
</protein>
<comment type="similarity">
    <text evidence="1 2">Belongs to the phospholipid scramblase family.</text>
</comment>
<comment type="function">
    <text evidence="2">May mediate accelerated ATP-independent bidirectional transbilayer migration of phospholipids upon binding calcium ions that results in a loss of phospholipid asymmetry in the plasma membrane.</text>
</comment>
<dbReference type="InterPro" id="IPR005552">
    <property type="entry name" value="Scramblase"/>
</dbReference>
<proteinExistence type="inferred from homology"/>
<dbReference type="Pfam" id="PF03803">
    <property type="entry name" value="Scramblase"/>
    <property type="match status" value="1"/>
</dbReference>
<accession>A0A835GK34</accession>
<comment type="cofactor">
    <cofactor evidence="2">
        <name>Ca(2+)</name>
        <dbReference type="ChEBI" id="CHEBI:29108"/>
    </cofactor>
</comment>
<dbReference type="Proteomes" id="UP000648187">
    <property type="component" value="Unassembled WGS sequence"/>
</dbReference>
<dbReference type="PANTHER" id="PTHR23248:SF9">
    <property type="entry name" value="PHOSPHOLIPID SCRAMBLASE"/>
    <property type="match status" value="1"/>
</dbReference>
<keyword evidence="2" id="KW-0564">Palmitate</keyword>
<reference evidence="3" key="1">
    <citation type="submission" date="2020-08" db="EMBL/GenBank/DDBJ databases">
        <title>Spodoptera exigua strain:BAW_Kor-Di-RS1 Genome sequencing and assembly.</title>
        <authorList>
            <person name="Kim J."/>
            <person name="Nam H.Y."/>
            <person name="Kwon M."/>
            <person name="Choi J.H."/>
            <person name="Cho S.R."/>
            <person name="Kim G.-H."/>
        </authorList>
    </citation>
    <scope>NUCLEOTIDE SEQUENCE</scope>
    <source>
        <strain evidence="3">BAW_Kor-Di-RS1</strain>
        <tissue evidence="3">Whole-body</tissue>
    </source>
</reference>
<evidence type="ECO:0000313" key="3">
    <source>
        <dbReference type="EMBL" id="KAF9420251.1"/>
    </source>
</evidence>
<evidence type="ECO:0000256" key="1">
    <source>
        <dbReference type="ARBA" id="ARBA00005350"/>
    </source>
</evidence>
<keyword evidence="2" id="KW-0106">Calcium</keyword>
<evidence type="ECO:0000256" key="2">
    <source>
        <dbReference type="RuleBase" id="RU363116"/>
    </source>
</evidence>
<comment type="caution">
    <text evidence="3">The sequence shown here is derived from an EMBL/GenBank/DDBJ whole genome shotgun (WGS) entry which is preliminary data.</text>
</comment>
<keyword evidence="2" id="KW-0449">Lipoprotein</keyword>
<gene>
    <name evidence="3" type="ORF">HW555_003472</name>
</gene>
<dbReference type="EMBL" id="JACKWZ010000034">
    <property type="protein sequence ID" value="KAF9420251.1"/>
    <property type="molecule type" value="Genomic_DNA"/>
</dbReference>
<name>A0A835GK34_SPOEX</name>
<sequence length="213" mass="24246">MAASNAKYAVAAGTGEVPGLDRLVHLGTVNIDQRGSGYKGNKYTVHSEGQLLFNLKEDGHAFTFLNHGKTRGFHMDGVDNNGKQVFVLRRPGVLMSDKVELYMGTKVVSIVRKEPTLMTPVFSINNAHDVPTLRLKGEITDYDFQWLSNRHCYKLKKFIPQLQTMNKTSIGSINKKFRGMLNEMFSYNDSYVIKFPKDLDVRFKLADYRYHES</sequence>
<dbReference type="GO" id="GO:0017128">
    <property type="term" value="F:phospholipid scramblase activity"/>
    <property type="evidence" value="ECO:0007669"/>
    <property type="project" value="InterPro"/>
</dbReference>
<keyword evidence="4" id="KW-1185">Reference proteome</keyword>
<dbReference type="AlphaFoldDB" id="A0A835GK34"/>
<organism evidence="3 4">
    <name type="scientific">Spodoptera exigua</name>
    <name type="common">Beet armyworm</name>
    <name type="synonym">Noctua fulgens</name>
    <dbReference type="NCBI Taxonomy" id="7107"/>
    <lineage>
        <taxon>Eukaryota</taxon>
        <taxon>Metazoa</taxon>
        <taxon>Ecdysozoa</taxon>
        <taxon>Arthropoda</taxon>
        <taxon>Hexapoda</taxon>
        <taxon>Insecta</taxon>
        <taxon>Pterygota</taxon>
        <taxon>Neoptera</taxon>
        <taxon>Endopterygota</taxon>
        <taxon>Lepidoptera</taxon>
        <taxon>Glossata</taxon>
        <taxon>Ditrysia</taxon>
        <taxon>Noctuoidea</taxon>
        <taxon>Noctuidae</taxon>
        <taxon>Amphipyrinae</taxon>
        <taxon>Spodoptera</taxon>
    </lineage>
</organism>
<evidence type="ECO:0000313" key="4">
    <source>
        <dbReference type="Proteomes" id="UP000648187"/>
    </source>
</evidence>
<dbReference type="PANTHER" id="PTHR23248">
    <property type="entry name" value="PHOSPHOLIPID SCRAMBLASE-RELATED"/>
    <property type="match status" value="1"/>
</dbReference>
<dbReference type="GO" id="GO:0005886">
    <property type="term" value="C:plasma membrane"/>
    <property type="evidence" value="ECO:0007669"/>
    <property type="project" value="TreeGrafter"/>
</dbReference>